<evidence type="ECO:0000313" key="2">
    <source>
        <dbReference type="Proteomes" id="UP000218554"/>
    </source>
</evidence>
<dbReference type="KEGG" id="pfuw:KF707C_56470"/>
<organism evidence="1 2">
    <name type="scientific">Metapseudomonas furukawaii</name>
    <name type="common">Pseudomonas furukawaii</name>
    <dbReference type="NCBI Taxonomy" id="1149133"/>
    <lineage>
        <taxon>Bacteria</taxon>
        <taxon>Pseudomonadati</taxon>
        <taxon>Pseudomonadota</taxon>
        <taxon>Gammaproteobacteria</taxon>
        <taxon>Pseudomonadales</taxon>
        <taxon>Pseudomonadaceae</taxon>
        <taxon>Metapseudomonas</taxon>
    </lineage>
</organism>
<gene>
    <name evidence="1" type="ORF">KF707C_56470</name>
</gene>
<keyword evidence="2" id="KW-1185">Reference proteome</keyword>
<evidence type="ECO:0000313" key="1">
    <source>
        <dbReference type="EMBL" id="BAU77335.1"/>
    </source>
</evidence>
<accession>A0AAD1FHZ1</accession>
<dbReference type="Proteomes" id="UP000218554">
    <property type="component" value="Chromosome"/>
</dbReference>
<reference evidence="2" key="1">
    <citation type="submission" date="2015-05" db="EMBL/GenBank/DDBJ databases">
        <title>Draft genome sequencing of a biphenyl-degrading bacterium, Pseudomonas balearica KF707 (=NBRC110670).</title>
        <authorList>
            <person name="Kimura N."/>
            <person name="Hirose J."/>
            <person name="Watanabe T."/>
            <person name="Suenaga H."/>
            <person name="Fujihara H."/>
            <person name="Noguchi M."/>
            <person name="Hashimoto M."/>
            <person name="Shimodaira J."/>
            <person name="Tsuchikane K."/>
            <person name="Hosoyama A."/>
            <person name="Yamazoe A."/>
            <person name="Fujita N."/>
            <person name="Furukawa K."/>
        </authorList>
    </citation>
    <scope>NUCLEOTIDE SEQUENCE [LARGE SCALE GENOMIC DNA]</scope>
    <source>
        <strain evidence="2">DSM 10086 / NBRC 110670 / KF707</strain>
    </source>
</reference>
<sequence>MRCEVYGIGANPPETSISMRGADIAQESLFTVAKLDF</sequence>
<proteinExistence type="predicted"/>
<reference evidence="1 2" key="2">
    <citation type="journal article" date="2017" name="Int. J. Syst. Evol. Microbiol.">
        <title>Pseudomonas furukawaii sp. nov., a polychlorinated biphenyl-degrading bacterium isolated from biphenyl-contaminated soil in Japan.</title>
        <authorList>
            <person name="Kimura N."/>
            <person name="Watanabe T."/>
            <person name="Suenaga H."/>
            <person name="Fujihara H."/>
            <person name="Futagami T."/>
            <person name="Goto M."/>
            <person name="Hanada S."/>
            <person name="Hirose J."/>
        </authorList>
    </citation>
    <scope>NUCLEOTIDE SEQUENCE [LARGE SCALE GENOMIC DNA]</scope>
    <source>
        <strain evidence="2">DSM 10086 / NBRC 110670 / KF707</strain>
    </source>
</reference>
<name>A0AAD1FHZ1_METFU</name>
<dbReference type="EMBL" id="AP014862">
    <property type="protein sequence ID" value="BAU77335.1"/>
    <property type="molecule type" value="Genomic_DNA"/>
</dbReference>
<dbReference type="AlphaFoldDB" id="A0AAD1FHZ1"/>
<protein>
    <submittedName>
        <fullName evidence="1">Uncharacterized protein</fullName>
    </submittedName>
</protein>